<evidence type="ECO:0000256" key="3">
    <source>
        <dbReference type="ARBA" id="ARBA00023315"/>
    </source>
</evidence>
<evidence type="ECO:0000256" key="1">
    <source>
        <dbReference type="ARBA" id="ARBA00009213"/>
    </source>
</evidence>
<dbReference type="EMBL" id="PYGE01000004">
    <property type="protein sequence ID" value="PSL05171.1"/>
    <property type="molecule type" value="Genomic_DNA"/>
</dbReference>
<dbReference type="PANTHER" id="PTHR37817">
    <property type="entry name" value="N-ACETYLTRANSFERASE EIS"/>
    <property type="match status" value="1"/>
</dbReference>
<feature type="active site" description="Proton acceptor; via carboxylate" evidence="4">
    <location>
        <position position="409"/>
    </location>
</feature>
<dbReference type="RefSeq" id="WP_165358477.1">
    <property type="nucleotide sequence ID" value="NZ_ML142899.1"/>
</dbReference>
<dbReference type="InterPro" id="IPR051554">
    <property type="entry name" value="Acetyltransferase_Eis"/>
</dbReference>
<dbReference type="NCBIfam" id="NF002367">
    <property type="entry name" value="PRK01346.1-4"/>
    <property type="match status" value="1"/>
</dbReference>
<dbReference type="InterPro" id="IPR041380">
    <property type="entry name" value="Acetyltransf_17"/>
</dbReference>
<dbReference type="Pfam" id="PF17668">
    <property type="entry name" value="Acetyltransf_17"/>
    <property type="match status" value="1"/>
</dbReference>
<feature type="active site" description="Proton donor" evidence="4">
    <location>
        <position position="124"/>
    </location>
</feature>
<evidence type="ECO:0000313" key="6">
    <source>
        <dbReference type="EMBL" id="PSL05171.1"/>
    </source>
</evidence>
<dbReference type="PROSITE" id="PS51186">
    <property type="entry name" value="GNAT"/>
    <property type="match status" value="1"/>
</dbReference>
<dbReference type="HAMAP" id="MF_01812">
    <property type="entry name" value="Eis"/>
    <property type="match status" value="1"/>
</dbReference>
<proteinExistence type="inferred from homology"/>
<gene>
    <name evidence="6" type="ORF">CLV30_10434</name>
</gene>
<feature type="domain" description="N-acetyltransferase" evidence="5">
    <location>
        <begin position="5"/>
        <end position="164"/>
    </location>
</feature>
<organism evidence="6 7">
    <name type="scientific">Haloactinopolyspora alba</name>
    <dbReference type="NCBI Taxonomy" id="648780"/>
    <lineage>
        <taxon>Bacteria</taxon>
        <taxon>Bacillati</taxon>
        <taxon>Actinomycetota</taxon>
        <taxon>Actinomycetes</taxon>
        <taxon>Jiangellales</taxon>
        <taxon>Jiangellaceae</taxon>
        <taxon>Haloactinopolyspora</taxon>
    </lineage>
</organism>
<dbReference type="Gene3D" id="3.30.1050.10">
    <property type="entry name" value="SCP2 sterol-binding domain"/>
    <property type="match status" value="1"/>
</dbReference>
<dbReference type="Gene3D" id="3.40.630.30">
    <property type="match status" value="2"/>
</dbReference>
<dbReference type="Pfam" id="PF13530">
    <property type="entry name" value="SCP2_2"/>
    <property type="match status" value="1"/>
</dbReference>
<dbReference type="GO" id="GO:0030649">
    <property type="term" value="P:aminoglycoside antibiotic catabolic process"/>
    <property type="evidence" value="ECO:0007669"/>
    <property type="project" value="TreeGrafter"/>
</dbReference>
<feature type="binding site" evidence="4">
    <location>
        <begin position="82"/>
        <end position="84"/>
    </location>
    <ligand>
        <name>acetyl-CoA</name>
        <dbReference type="ChEBI" id="CHEBI:57288"/>
    </ligand>
</feature>
<dbReference type="AlphaFoldDB" id="A0A2P8E6R8"/>
<reference evidence="6 7" key="1">
    <citation type="submission" date="2018-03" db="EMBL/GenBank/DDBJ databases">
        <title>Genomic Encyclopedia of Archaeal and Bacterial Type Strains, Phase II (KMG-II): from individual species to whole genera.</title>
        <authorList>
            <person name="Goeker M."/>
        </authorList>
    </citation>
    <scope>NUCLEOTIDE SEQUENCE [LARGE SCALE GENOMIC DNA]</scope>
    <source>
        <strain evidence="6 7">DSM 45211</strain>
    </source>
</reference>
<feature type="binding site" evidence="4">
    <location>
        <begin position="119"/>
        <end position="120"/>
    </location>
    <ligand>
        <name>acetyl-CoA</name>
        <dbReference type="ChEBI" id="CHEBI:57288"/>
    </ligand>
</feature>
<feature type="binding site" evidence="4">
    <location>
        <begin position="90"/>
        <end position="95"/>
    </location>
    <ligand>
        <name>acetyl-CoA</name>
        <dbReference type="ChEBI" id="CHEBI:57288"/>
    </ligand>
</feature>
<comment type="caution">
    <text evidence="6">The sequence shown here is derived from an EMBL/GenBank/DDBJ whole genome shotgun (WGS) entry which is preliminary data.</text>
</comment>
<name>A0A2P8E6R8_9ACTN</name>
<dbReference type="Proteomes" id="UP000243528">
    <property type="component" value="Unassembled WGS sequence"/>
</dbReference>
<dbReference type="SUPFAM" id="SSF55718">
    <property type="entry name" value="SCP-like"/>
    <property type="match status" value="1"/>
</dbReference>
<dbReference type="InterPro" id="IPR016181">
    <property type="entry name" value="Acyl_CoA_acyltransferase"/>
</dbReference>
<accession>A0A2P8E6R8</accession>
<keyword evidence="2 4" id="KW-0808">Transferase</keyword>
<dbReference type="InterPro" id="IPR025559">
    <property type="entry name" value="Eis_dom"/>
</dbReference>
<dbReference type="InterPro" id="IPR036527">
    <property type="entry name" value="SCP2_sterol-bd_dom_sf"/>
</dbReference>
<dbReference type="GO" id="GO:0034069">
    <property type="term" value="F:aminoglycoside N-acetyltransferase activity"/>
    <property type="evidence" value="ECO:0007669"/>
    <property type="project" value="TreeGrafter"/>
</dbReference>
<keyword evidence="3 4" id="KW-0012">Acyltransferase</keyword>
<comment type="similarity">
    <text evidence="1 4">Belongs to the acetyltransferase Eis family.</text>
</comment>
<dbReference type="InterPro" id="IPR022902">
    <property type="entry name" value="NAcTrfase_Eis"/>
</dbReference>
<evidence type="ECO:0000256" key="2">
    <source>
        <dbReference type="ARBA" id="ARBA00022679"/>
    </source>
</evidence>
<sequence length="409" mass="44514">MTGALEPRLATDDDFELRGRLVAGAFLGDTEQTDTEQFRLIDEPERTHLITDEGVAVAAGGALTRELSVPGAQIPAAHVTAVAVAATHRRRGLLTSIMTAQLRSVRDHGTEPLAVLWASEGAIYGRYGYGLASWHSGYDVAVRETSVPGELAPGTRLREAVPRECTERLAEVFDRVRARRPGLSSRPGRWWEYLTADPSSSRRGLSVERAVLYEVDGRPEGYVRYRTRSGRNDTGPDGEVVVTELVAETPAAHEALWRFLLSIDLVRTVRYPFAAVDDPLPYLVTNPHGLGVTAGPGLWVRPVDVPAALAARRYLVPVDAVLEVTDARLPENAGRWRLVGDPASATCTPTDSEPDVTLDVRELGSLYLGGVRLSSLIEAGLVRERTHGASDRLCTAFGWRHAPAAMEVF</sequence>
<dbReference type="InterPro" id="IPR000182">
    <property type="entry name" value="GNAT_dom"/>
</dbReference>
<keyword evidence="7" id="KW-1185">Reference proteome</keyword>
<dbReference type="SUPFAM" id="SSF55729">
    <property type="entry name" value="Acyl-CoA N-acyltransferases (Nat)"/>
    <property type="match status" value="1"/>
</dbReference>
<evidence type="ECO:0000259" key="5">
    <source>
        <dbReference type="PROSITE" id="PS51186"/>
    </source>
</evidence>
<dbReference type="Pfam" id="PF13527">
    <property type="entry name" value="Acetyltransf_9"/>
    <property type="match status" value="1"/>
</dbReference>
<dbReference type="PANTHER" id="PTHR37817:SF1">
    <property type="entry name" value="N-ACETYLTRANSFERASE EIS"/>
    <property type="match status" value="1"/>
</dbReference>
<evidence type="ECO:0000256" key="4">
    <source>
        <dbReference type="HAMAP-Rule" id="MF_01812"/>
    </source>
</evidence>
<comment type="subunit">
    <text evidence="4">Homohexamer; trimer of dimers.</text>
</comment>
<protein>
    <submittedName>
        <fullName evidence="6">Putative acetyltransferase</fullName>
    </submittedName>
</protein>
<evidence type="ECO:0000313" key="7">
    <source>
        <dbReference type="Proteomes" id="UP000243528"/>
    </source>
</evidence>